<reference evidence="2" key="2">
    <citation type="submission" date="2020-11" db="EMBL/GenBank/DDBJ databases">
        <authorList>
            <person name="McCartney M.A."/>
            <person name="Auch B."/>
            <person name="Kono T."/>
            <person name="Mallez S."/>
            <person name="Becker A."/>
            <person name="Gohl D.M."/>
            <person name="Silverstein K.A.T."/>
            <person name="Koren S."/>
            <person name="Bechman K.B."/>
            <person name="Herman A."/>
            <person name="Abrahante J.E."/>
            <person name="Garbe J."/>
        </authorList>
    </citation>
    <scope>NUCLEOTIDE SEQUENCE</scope>
    <source>
        <strain evidence="2">Duluth1</strain>
        <tissue evidence="2">Whole animal</tissue>
    </source>
</reference>
<dbReference type="InterPro" id="IPR001478">
    <property type="entry name" value="PDZ"/>
</dbReference>
<gene>
    <name evidence="2" type="ORF">DPMN_017119</name>
</gene>
<protein>
    <recommendedName>
        <fullName evidence="1">PDZ domain-containing protein</fullName>
    </recommendedName>
</protein>
<comment type="caution">
    <text evidence="2">The sequence shown here is derived from an EMBL/GenBank/DDBJ whole genome shotgun (WGS) entry which is preliminary data.</text>
</comment>
<keyword evidence="3" id="KW-1185">Reference proteome</keyword>
<dbReference type="Proteomes" id="UP000828390">
    <property type="component" value="Unassembled WGS sequence"/>
</dbReference>
<dbReference type="InterPro" id="IPR036034">
    <property type="entry name" value="PDZ_sf"/>
</dbReference>
<dbReference type="SUPFAM" id="SSF50156">
    <property type="entry name" value="PDZ domain-like"/>
    <property type="match status" value="1"/>
</dbReference>
<evidence type="ECO:0000313" key="3">
    <source>
        <dbReference type="Proteomes" id="UP000828390"/>
    </source>
</evidence>
<sequence>MGGHSVSQTHFVVCGFCSKYNTSKCVFNKYDQLNITFKEKYFIVSERIQRRYGDLNGELHLVDLVQGTSGLGISLAGNKDRNTMSIFVAGIQPDSAADQDGRIIVGDELLEVKLKCLNLLI</sequence>
<proteinExistence type="predicted"/>
<dbReference type="Pfam" id="PF00595">
    <property type="entry name" value="PDZ"/>
    <property type="match status" value="1"/>
</dbReference>
<organism evidence="2 3">
    <name type="scientific">Dreissena polymorpha</name>
    <name type="common">Zebra mussel</name>
    <name type="synonym">Mytilus polymorpha</name>
    <dbReference type="NCBI Taxonomy" id="45954"/>
    <lineage>
        <taxon>Eukaryota</taxon>
        <taxon>Metazoa</taxon>
        <taxon>Spiralia</taxon>
        <taxon>Lophotrochozoa</taxon>
        <taxon>Mollusca</taxon>
        <taxon>Bivalvia</taxon>
        <taxon>Autobranchia</taxon>
        <taxon>Heteroconchia</taxon>
        <taxon>Euheterodonta</taxon>
        <taxon>Imparidentia</taxon>
        <taxon>Neoheterodontei</taxon>
        <taxon>Myida</taxon>
        <taxon>Dreissenoidea</taxon>
        <taxon>Dreissenidae</taxon>
        <taxon>Dreissena</taxon>
    </lineage>
</organism>
<feature type="domain" description="PDZ" evidence="1">
    <location>
        <begin position="61"/>
        <end position="121"/>
    </location>
</feature>
<dbReference type="PROSITE" id="PS50106">
    <property type="entry name" value="PDZ"/>
    <property type="match status" value="1"/>
</dbReference>
<dbReference type="AlphaFoldDB" id="A0A9D4S7U3"/>
<evidence type="ECO:0000313" key="2">
    <source>
        <dbReference type="EMBL" id="KAH3892982.1"/>
    </source>
</evidence>
<evidence type="ECO:0000259" key="1">
    <source>
        <dbReference type="PROSITE" id="PS50106"/>
    </source>
</evidence>
<reference evidence="2" key="1">
    <citation type="journal article" date="2019" name="bioRxiv">
        <title>The Genome of the Zebra Mussel, Dreissena polymorpha: A Resource for Invasive Species Research.</title>
        <authorList>
            <person name="McCartney M.A."/>
            <person name="Auch B."/>
            <person name="Kono T."/>
            <person name="Mallez S."/>
            <person name="Zhang Y."/>
            <person name="Obille A."/>
            <person name="Becker A."/>
            <person name="Abrahante J.E."/>
            <person name="Garbe J."/>
            <person name="Badalamenti J.P."/>
            <person name="Herman A."/>
            <person name="Mangelson H."/>
            <person name="Liachko I."/>
            <person name="Sullivan S."/>
            <person name="Sone E.D."/>
            <person name="Koren S."/>
            <person name="Silverstein K.A.T."/>
            <person name="Beckman K.B."/>
            <person name="Gohl D.M."/>
        </authorList>
    </citation>
    <scope>NUCLEOTIDE SEQUENCE</scope>
    <source>
        <strain evidence="2">Duluth1</strain>
        <tissue evidence="2">Whole animal</tissue>
    </source>
</reference>
<dbReference type="EMBL" id="JAIWYP010000001">
    <property type="protein sequence ID" value="KAH3892982.1"/>
    <property type="molecule type" value="Genomic_DNA"/>
</dbReference>
<name>A0A9D4S7U3_DREPO</name>
<dbReference type="Gene3D" id="2.30.42.10">
    <property type="match status" value="1"/>
</dbReference>
<accession>A0A9D4S7U3</accession>